<keyword evidence="3" id="KW-1185">Reference proteome</keyword>
<dbReference type="InterPro" id="IPR029044">
    <property type="entry name" value="Nucleotide-diphossugar_trans"/>
</dbReference>
<dbReference type="EMBL" id="FNVQ01000002">
    <property type="protein sequence ID" value="SEG57223.1"/>
    <property type="molecule type" value="Genomic_DNA"/>
</dbReference>
<dbReference type="Pfam" id="PF00535">
    <property type="entry name" value="Glycos_transf_2"/>
    <property type="match status" value="1"/>
</dbReference>
<proteinExistence type="predicted"/>
<organism evidence="2 3">
    <name type="scientific">Marinobacterium lutimaris</name>
    <dbReference type="NCBI Taxonomy" id="568106"/>
    <lineage>
        <taxon>Bacteria</taxon>
        <taxon>Pseudomonadati</taxon>
        <taxon>Pseudomonadota</taxon>
        <taxon>Gammaproteobacteria</taxon>
        <taxon>Oceanospirillales</taxon>
        <taxon>Oceanospirillaceae</taxon>
        <taxon>Marinobacterium</taxon>
    </lineage>
</organism>
<dbReference type="SUPFAM" id="SSF53448">
    <property type="entry name" value="Nucleotide-diphospho-sugar transferases"/>
    <property type="match status" value="1"/>
</dbReference>
<evidence type="ECO:0000313" key="2">
    <source>
        <dbReference type="EMBL" id="SEG57223.1"/>
    </source>
</evidence>
<name>A0A1H6B8Q4_9GAMM</name>
<dbReference type="Proteomes" id="UP000236745">
    <property type="component" value="Unassembled WGS sequence"/>
</dbReference>
<dbReference type="AlphaFoldDB" id="A0A1H6B8Q4"/>
<evidence type="ECO:0000259" key="1">
    <source>
        <dbReference type="Pfam" id="PF00535"/>
    </source>
</evidence>
<dbReference type="InterPro" id="IPR001173">
    <property type="entry name" value="Glyco_trans_2-like"/>
</dbReference>
<dbReference type="PANTHER" id="PTHR43179:SF7">
    <property type="entry name" value="RHAMNOSYLTRANSFERASE WBBL"/>
    <property type="match status" value="1"/>
</dbReference>
<accession>A0A1H6B8Q4</accession>
<evidence type="ECO:0000313" key="3">
    <source>
        <dbReference type="Proteomes" id="UP000236745"/>
    </source>
</evidence>
<dbReference type="CDD" id="cd04186">
    <property type="entry name" value="GT_2_like_c"/>
    <property type="match status" value="1"/>
</dbReference>
<reference evidence="2 3" key="1">
    <citation type="submission" date="2016-10" db="EMBL/GenBank/DDBJ databases">
        <authorList>
            <person name="de Groot N.N."/>
        </authorList>
    </citation>
    <scope>NUCLEOTIDE SEQUENCE [LARGE SCALE GENOMIC DNA]</scope>
    <source>
        <strain evidence="2 3">DSM 22012</strain>
    </source>
</reference>
<dbReference type="OrthoDB" id="5291101at2"/>
<sequence>MIDIVIVNWNSGLQIKRCIHSLIIHEQEDLAHIVVLDNASTDGSTTALESLTNVKVRYSATNLGFGAACNLGAKSGNSPYILFLNPDTRLERNSLSVPLKFMEQPENSTVGVCGIQLVDEQSKVSRTCARLPTLGRFVSSALGVNKLPGLSGSGIHMSDWDHDTSREVDHVMGAFYLVRRELFEQVGGFDERFFVYLEDVDLSKVVKDAGFSIWYLTEANAFHAGGGASRQVKAHRLFYSLRSRLLYAFKHFPQWKAWCLLAVTNLLEPLTRTIWCLLRRDFAGVKYTWAAYRMLWRSMGHILRGDGRYNP</sequence>
<dbReference type="PANTHER" id="PTHR43179">
    <property type="entry name" value="RHAMNOSYLTRANSFERASE WBBL"/>
    <property type="match status" value="1"/>
</dbReference>
<protein>
    <recommendedName>
        <fullName evidence="1">Glycosyltransferase 2-like domain-containing protein</fullName>
    </recommendedName>
</protein>
<dbReference type="Gene3D" id="3.90.550.10">
    <property type="entry name" value="Spore Coat Polysaccharide Biosynthesis Protein SpsA, Chain A"/>
    <property type="match status" value="1"/>
</dbReference>
<gene>
    <name evidence="2" type="ORF">SAMN05444390_102479</name>
</gene>
<dbReference type="RefSeq" id="WP_104003596.1">
    <property type="nucleotide sequence ID" value="NZ_FNVQ01000002.1"/>
</dbReference>
<feature type="domain" description="Glycosyltransferase 2-like" evidence="1">
    <location>
        <begin position="4"/>
        <end position="114"/>
    </location>
</feature>